<comment type="caution">
    <text evidence="1">The sequence shown here is derived from an EMBL/GenBank/DDBJ whole genome shotgun (WGS) entry which is preliminary data.</text>
</comment>
<evidence type="ECO:0000313" key="1">
    <source>
        <dbReference type="EMBL" id="GAG28623.1"/>
    </source>
</evidence>
<protein>
    <recommendedName>
        <fullName evidence="2">Resolvase HTH domain-containing protein</fullName>
    </recommendedName>
</protein>
<accession>X0WW20</accession>
<dbReference type="AlphaFoldDB" id="X0WW20"/>
<sequence>MQPIRTAAEIRAQIKIYPVRHTPLYQKLAQKTKELRLLGMSYQQIAKSLNVSKKTAINAYKFKE</sequence>
<reference evidence="1" key="1">
    <citation type="journal article" date="2014" name="Front. Microbiol.">
        <title>High frequency of phylogenetically diverse reductive dehalogenase-homologous genes in deep subseafloor sedimentary metagenomes.</title>
        <authorList>
            <person name="Kawai M."/>
            <person name="Futagami T."/>
            <person name="Toyoda A."/>
            <person name="Takaki Y."/>
            <person name="Nishi S."/>
            <person name="Hori S."/>
            <person name="Arai W."/>
            <person name="Tsubouchi T."/>
            <person name="Morono Y."/>
            <person name="Uchiyama I."/>
            <person name="Ito T."/>
            <person name="Fujiyama A."/>
            <person name="Inagaki F."/>
            <person name="Takami H."/>
        </authorList>
    </citation>
    <scope>NUCLEOTIDE SEQUENCE</scope>
    <source>
        <strain evidence="1">Expedition CK06-06</strain>
    </source>
</reference>
<dbReference type="EMBL" id="BARS01046270">
    <property type="protein sequence ID" value="GAG28623.1"/>
    <property type="molecule type" value="Genomic_DNA"/>
</dbReference>
<gene>
    <name evidence="1" type="ORF">S01H1_69669</name>
</gene>
<proteinExistence type="predicted"/>
<evidence type="ECO:0008006" key="2">
    <source>
        <dbReference type="Google" id="ProtNLM"/>
    </source>
</evidence>
<organism evidence="1">
    <name type="scientific">marine sediment metagenome</name>
    <dbReference type="NCBI Taxonomy" id="412755"/>
    <lineage>
        <taxon>unclassified sequences</taxon>
        <taxon>metagenomes</taxon>
        <taxon>ecological metagenomes</taxon>
    </lineage>
</organism>
<name>X0WW20_9ZZZZ</name>